<dbReference type="PANTHER" id="PTHR46246:SF1">
    <property type="entry name" value="GUANOSINE-3',5'-BIS(DIPHOSPHATE) 3'-PYROPHOSPHOHYDROLASE MESH1"/>
    <property type="match status" value="1"/>
</dbReference>
<accession>A0A344TQV5</accession>
<dbReference type="AlphaFoldDB" id="A0A344TQV5"/>
<dbReference type="Proteomes" id="UP000251993">
    <property type="component" value="Chromosome"/>
</dbReference>
<dbReference type="PANTHER" id="PTHR46246">
    <property type="entry name" value="GUANOSINE-3',5'-BIS(DIPHOSPHATE) 3'-PYROPHOSPHOHYDROLASE MESH1"/>
    <property type="match status" value="1"/>
</dbReference>
<organism evidence="1 2">
    <name type="scientific">Runella rosea</name>
    <dbReference type="NCBI Taxonomy" id="2259595"/>
    <lineage>
        <taxon>Bacteria</taxon>
        <taxon>Pseudomonadati</taxon>
        <taxon>Bacteroidota</taxon>
        <taxon>Cytophagia</taxon>
        <taxon>Cytophagales</taxon>
        <taxon>Spirosomataceae</taxon>
        <taxon>Runella</taxon>
    </lineage>
</organism>
<dbReference type="Pfam" id="PF13328">
    <property type="entry name" value="HD_4"/>
    <property type="match status" value="1"/>
</dbReference>
<dbReference type="KEGG" id="run:DR864_26470"/>
<dbReference type="OrthoDB" id="9802385at2"/>
<keyword evidence="1" id="KW-0378">Hydrolase</keyword>
<dbReference type="EMBL" id="CP030850">
    <property type="protein sequence ID" value="AXE21026.1"/>
    <property type="molecule type" value="Genomic_DNA"/>
</dbReference>
<keyword evidence="2" id="KW-1185">Reference proteome</keyword>
<evidence type="ECO:0000313" key="2">
    <source>
        <dbReference type="Proteomes" id="UP000251993"/>
    </source>
</evidence>
<sequence>MQTQSYYQKAIKFATLKHLEQNQTVPGTPLPYVVHLSNVAMEILIAAQNSPNFDVDFAIQVALLHDTLEDTTTTLEELSAEFGARIAEAVLALTKNNELPKSEKMTDSLNRIKKLQKETWAVKLADRITNMQMPPSHWSNAKKIDYQKEAIIILEALNGGNIFLENRLRLKIAEYDNYLQR</sequence>
<dbReference type="GO" id="GO:0008893">
    <property type="term" value="F:guanosine-3',5'-bis(diphosphate) 3'-diphosphatase activity"/>
    <property type="evidence" value="ECO:0007669"/>
    <property type="project" value="TreeGrafter"/>
</dbReference>
<evidence type="ECO:0000313" key="1">
    <source>
        <dbReference type="EMBL" id="AXE21026.1"/>
    </source>
</evidence>
<dbReference type="SUPFAM" id="SSF109604">
    <property type="entry name" value="HD-domain/PDEase-like"/>
    <property type="match status" value="1"/>
</dbReference>
<reference evidence="1 2" key="1">
    <citation type="submission" date="2018-07" db="EMBL/GenBank/DDBJ databases">
        <title>Genome sequencing of Runella.</title>
        <authorList>
            <person name="Baek M.-G."/>
            <person name="Yi H."/>
        </authorList>
    </citation>
    <scope>NUCLEOTIDE SEQUENCE [LARGE SCALE GENOMIC DNA]</scope>
    <source>
        <strain evidence="1 2">HYN0085</strain>
    </source>
</reference>
<gene>
    <name evidence="1" type="ORF">DR864_26470</name>
</gene>
<dbReference type="Gene3D" id="1.10.3210.10">
    <property type="entry name" value="Hypothetical protein af1432"/>
    <property type="match status" value="1"/>
</dbReference>
<protein>
    <submittedName>
        <fullName evidence="1">Bifunctional (P)ppGpp synthetase/guanosine-3',5'-bis(Diphosphate) 3'-pyrophosphohydrolase</fullName>
    </submittedName>
</protein>
<dbReference type="InterPro" id="IPR052194">
    <property type="entry name" value="MESH1"/>
</dbReference>
<dbReference type="RefSeq" id="WP_114069789.1">
    <property type="nucleotide sequence ID" value="NZ_CP030850.1"/>
</dbReference>
<name>A0A344TQV5_9BACT</name>
<proteinExistence type="predicted"/>